<evidence type="ECO:0000313" key="2">
    <source>
        <dbReference type="Proteomes" id="UP000310708"/>
    </source>
</evidence>
<name>A0A4T0M771_9BASI</name>
<sequence length="545" mass="61426">MSRICIRRQSTLETIINRASHYAQPTIEDLEVLKPQQIPIEDADKTQLYHSLYKRVDGAFTKAQLRHLIRELSMRSPSKTTKHNLVDSLLARWGVHSESYIKKQRMVDLARKKESSAILSLPDHALFLLLGQDGQGHQQLLSPKFGVKVGIRRAPKLALSITGTHEGVDGAKAFLQRFIEDVKVVDIQAQNAAQIPRAVLLGVSRISNAYVDPQGRDQGFVKVYAQTEHDIEVARRLLSLHLSHTAGNSPVVVAPDAPLTILPYDFRDERPWDFFSTPYRLGALKDFADGHERIDIPQDRLFEATNLLSNSSDDVVEIELGHYLYQQEENYVAKTEIDTSALPTPRFIPSVNPAALKIANKGESPELRLVYSLIGENGEKLSFISLLSQTMDGHARLTQSLHSVTQEGLVLPGCPTDARISKHHKLDTYHGLDHSLGSWLKDVEATNRMPPLSLMDERGLEWHLEQHLIIHSAEVEITPGLSLRRESVVNNESNQSHEAASIVIEEGSTIDKESIYEILTQKWAFVYDQIKWSRPPREYQPEESL</sequence>
<gene>
    <name evidence="1" type="ORF">E3Q01_00296</name>
</gene>
<evidence type="ECO:0000313" key="1">
    <source>
        <dbReference type="EMBL" id="TIC69780.1"/>
    </source>
</evidence>
<reference evidence="1 2" key="1">
    <citation type="submission" date="2019-03" db="EMBL/GenBank/DDBJ databases">
        <title>Sequencing 25 genomes of Wallemia mellicola.</title>
        <authorList>
            <person name="Gostincar C."/>
        </authorList>
    </citation>
    <scope>NUCLEOTIDE SEQUENCE [LARGE SCALE GENOMIC DNA]</scope>
    <source>
        <strain evidence="1 2">EXF-757</strain>
    </source>
</reference>
<dbReference type="Proteomes" id="UP000310708">
    <property type="component" value="Unassembled WGS sequence"/>
</dbReference>
<comment type="caution">
    <text evidence="1">The sequence shown here is derived from an EMBL/GenBank/DDBJ whole genome shotgun (WGS) entry which is preliminary data.</text>
</comment>
<dbReference type="EMBL" id="SPRX01000002">
    <property type="protein sequence ID" value="TIC69780.1"/>
    <property type="molecule type" value="Genomic_DNA"/>
</dbReference>
<protein>
    <submittedName>
        <fullName evidence="1">Uncharacterized protein</fullName>
    </submittedName>
</protein>
<dbReference type="AlphaFoldDB" id="A0A4T0M771"/>
<accession>A0A4T0M771</accession>
<proteinExistence type="predicted"/>
<organism evidence="1 2">
    <name type="scientific">Wallemia mellicola</name>
    <dbReference type="NCBI Taxonomy" id="1708541"/>
    <lineage>
        <taxon>Eukaryota</taxon>
        <taxon>Fungi</taxon>
        <taxon>Dikarya</taxon>
        <taxon>Basidiomycota</taxon>
        <taxon>Wallemiomycotina</taxon>
        <taxon>Wallemiomycetes</taxon>
        <taxon>Wallemiales</taxon>
        <taxon>Wallemiaceae</taxon>
        <taxon>Wallemia</taxon>
    </lineage>
</organism>